<organism evidence="3 4">
    <name type="scientific">Persicobacter psychrovividus</name>
    <dbReference type="NCBI Taxonomy" id="387638"/>
    <lineage>
        <taxon>Bacteria</taxon>
        <taxon>Pseudomonadati</taxon>
        <taxon>Bacteroidota</taxon>
        <taxon>Cytophagia</taxon>
        <taxon>Cytophagales</taxon>
        <taxon>Persicobacteraceae</taxon>
        <taxon>Persicobacter</taxon>
    </lineage>
</organism>
<sequence length="241" mass="27661">MKKILITVFCLLPAILMAQVTKSPTPKNDQMQVDDEMVSCLAMELPISSKEAQKSFCKYLKKEHKVKTKMKDNKLVGKNLELPTISEHPAHMEAHFTPTKEGGSEMKVMLKSKDGVHTDQEVDAASHQELSAIMVNYGKQAQYLHHDNEIDDLEDAYDNLKDKYKANQSTIKAIEKQEKQRKNLTDGQLEKTDYNHDASGEAAKSHISQIEDENKQLKREMKKLEDKIEEKEDHQKKLKRL</sequence>
<keyword evidence="2" id="KW-0732">Signal</keyword>
<feature type="compositionally biased region" description="Basic and acidic residues" evidence="1">
    <location>
        <begin position="178"/>
        <end position="199"/>
    </location>
</feature>
<gene>
    <name evidence="3" type="ORF">PEPS_38890</name>
</gene>
<reference evidence="3 4" key="1">
    <citation type="submission" date="2021-12" db="EMBL/GenBank/DDBJ databases">
        <title>Genome sequencing of bacteria with rrn-lacking chromosome and rrn-plasmid.</title>
        <authorList>
            <person name="Anda M."/>
            <person name="Iwasaki W."/>
        </authorList>
    </citation>
    <scope>NUCLEOTIDE SEQUENCE [LARGE SCALE GENOMIC DNA]</scope>
    <source>
        <strain evidence="3 4">NBRC 101262</strain>
        <plasmid evidence="3 4">pPP3</plasmid>
    </source>
</reference>
<dbReference type="EMBL" id="AP025295">
    <property type="protein sequence ID" value="BDD01609.1"/>
    <property type="molecule type" value="Genomic_DNA"/>
</dbReference>
<feature type="chain" id="PRO_5045823089" evidence="2">
    <location>
        <begin position="19"/>
        <end position="241"/>
    </location>
</feature>
<keyword evidence="4" id="KW-1185">Reference proteome</keyword>
<accession>A0ABN6LEQ0</accession>
<evidence type="ECO:0000256" key="2">
    <source>
        <dbReference type="SAM" id="SignalP"/>
    </source>
</evidence>
<feature type="signal peptide" evidence="2">
    <location>
        <begin position="1"/>
        <end position="18"/>
    </location>
</feature>
<dbReference type="Proteomes" id="UP001354989">
    <property type="component" value="Plasmid pPP3"/>
</dbReference>
<evidence type="ECO:0000256" key="1">
    <source>
        <dbReference type="SAM" id="MobiDB-lite"/>
    </source>
</evidence>
<evidence type="ECO:0000313" key="3">
    <source>
        <dbReference type="EMBL" id="BDD01609.1"/>
    </source>
</evidence>
<keyword evidence="3" id="KW-0614">Plasmid</keyword>
<geneLocation type="plasmid" evidence="3 4">
    <name>pPP3</name>
</geneLocation>
<evidence type="ECO:0000313" key="4">
    <source>
        <dbReference type="Proteomes" id="UP001354989"/>
    </source>
</evidence>
<dbReference type="RefSeq" id="WP_338399034.1">
    <property type="nucleotide sequence ID" value="NZ_AP025295.1"/>
</dbReference>
<proteinExistence type="predicted"/>
<protein>
    <submittedName>
        <fullName evidence="3">Uncharacterized protein</fullName>
    </submittedName>
</protein>
<feature type="region of interest" description="Disordered" evidence="1">
    <location>
        <begin position="178"/>
        <end position="210"/>
    </location>
</feature>
<name>A0ABN6LEQ0_9BACT</name>